<evidence type="ECO:0000313" key="6">
    <source>
        <dbReference type="Proteomes" id="UP000076128"/>
    </source>
</evidence>
<evidence type="ECO:0000259" key="4">
    <source>
        <dbReference type="SMART" id="SM00382"/>
    </source>
</evidence>
<dbReference type="Gene3D" id="3.40.50.300">
    <property type="entry name" value="P-loop containing nucleotide triphosphate hydrolases"/>
    <property type="match status" value="1"/>
</dbReference>
<dbReference type="Pfam" id="PF00004">
    <property type="entry name" value="AAA"/>
    <property type="match status" value="1"/>
</dbReference>
<dbReference type="InterPro" id="IPR027417">
    <property type="entry name" value="P-loop_NTPase"/>
</dbReference>
<keyword evidence="2" id="KW-0547">Nucleotide-binding</keyword>
<dbReference type="CDD" id="cd19481">
    <property type="entry name" value="RecA-like_protease"/>
    <property type="match status" value="1"/>
</dbReference>
<dbReference type="PANTHER" id="PTHR23073">
    <property type="entry name" value="26S PROTEASOME REGULATORY SUBUNIT"/>
    <property type="match status" value="1"/>
</dbReference>
<gene>
    <name evidence="5" type="ORF">AKL17_3678</name>
</gene>
<accession>A0A159Z6E7</accession>
<dbReference type="KEGG" id="daa:AKL17_3678"/>
<feature type="domain" description="AAA+ ATPase" evidence="4">
    <location>
        <begin position="121"/>
        <end position="253"/>
    </location>
</feature>
<dbReference type="GO" id="GO:0005524">
    <property type="term" value="F:ATP binding"/>
    <property type="evidence" value="ECO:0007669"/>
    <property type="project" value="UniProtKB-KW"/>
</dbReference>
<dbReference type="InterPro" id="IPR050221">
    <property type="entry name" value="26S_Proteasome_ATPase"/>
</dbReference>
<dbReference type="STRING" id="1335048.AKL17_3678"/>
<sequence>MAVKGTTKDDFVHLARIALSDRQQDVHTFLQRIAKRTDDADLATALVELLRKRPTRSSALRRAPAIALPVDTDTRFQLLRMEEHPVLPHEPIYSEVVRGLLQRLIDERFRIDALVQAGLEPTKTILFTGPPGVGKTMAARWIARELGRPLLILDLSAVMSSYLGRTGTNLRHVLDYAKSLDCVLLMDELDAIAKRRDDTGEIGELKRLVTVLLQQLDDWPSSGLLIAATNHAELLDPAVWRRFDELVEFDLPQREAAKAFVNSLLQSVSPNAGDWSDVLSIALAGQSFSDIERKLNSARRSAALNGNNLGDHLASLLQVSDHSKRDRIDLAAQLVSTGLVSQRRAHELTGIARDTIRERLRSATDQGE</sequence>
<reference evidence="5 6" key="1">
    <citation type="submission" date="2015-09" db="EMBL/GenBank/DDBJ databases">
        <title>Complete genome sequence of Defluviimonas alba cai42t isolated from an oilfield in Xinjiang.</title>
        <authorList>
            <person name="Geng S."/>
            <person name="Pan X."/>
            <person name="Wu X."/>
        </authorList>
    </citation>
    <scope>NUCLEOTIDE SEQUENCE [LARGE SCALE GENOMIC DNA]</scope>
    <source>
        <strain evidence="6">cai42</strain>
    </source>
</reference>
<evidence type="ECO:0000256" key="1">
    <source>
        <dbReference type="ARBA" id="ARBA00006914"/>
    </source>
</evidence>
<comment type="similarity">
    <text evidence="1">Belongs to the AAA ATPase family.</text>
</comment>
<dbReference type="InterPro" id="IPR003959">
    <property type="entry name" value="ATPase_AAA_core"/>
</dbReference>
<name>A0A159Z6E7_9RHOB</name>
<dbReference type="EMBL" id="CP012661">
    <property type="protein sequence ID" value="AMY70901.1"/>
    <property type="molecule type" value="Genomic_DNA"/>
</dbReference>
<dbReference type="GO" id="GO:0016887">
    <property type="term" value="F:ATP hydrolysis activity"/>
    <property type="evidence" value="ECO:0007669"/>
    <property type="project" value="InterPro"/>
</dbReference>
<dbReference type="SUPFAM" id="SSF52540">
    <property type="entry name" value="P-loop containing nucleoside triphosphate hydrolases"/>
    <property type="match status" value="1"/>
</dbReference>
<dbReference type="AlphaFoldDB" id="A0A159Z6E7"/>
<proteinExistence type="inferred from homology"/>
<keyword evidence="3" id="KW-0067">ATP-binding</keyword>
<dbReference type="PATRIC" id="fig|1335048.3.peg.3814"/>
<dbReference type="SMART" id="SM00382">
    <property type="entry name" value="AAA"/>
    <property type="match status" value="1"/>
</dbReference>
<evidence type="ECO:0000256" key="2">
    <source>
        <dbReference type="ARBA" id="ARBA00022741"/>
    </source>
</evidence>
<protein>
    <submittedName>
        <fullName evidence="5">AAA ATPase, central region</fullName>
    </submittedName>
</protein>
<keyword evidence="6" id="KW-1185">Reference proteome</keyword>
<dbReference type="Proteomes" id="UP000076128">
    <property type="component" value="Chromosome"/>
</dbReference>
<evidence type="ECO:0000256" key="3">
    <source>
        <dbReference type="ARBA" id="ARBA00022840"/>
    </source>
</evidence>
<dbReference type="InterPro" id="IPR003593">
    <property type="entry name" value="AAA+_ATPase"/>
</dbReference>
<evidence type="ECO:0000313" key="5">
    <source>
        <dbReference type="EMBL" id="AMY70901.1"/>
    </source>
</evidence>
<dbReference type="OrthoDB" id="7438987at2"/>
<organism evidence="5 6">
    <name type="scientific">Frigidibacter mobilis</name>
    <dbReference type="NCBI Taxonomy" id="1335048"/>
    <lineage>
        <taxon>Bacteria</taxon>
        <taxon>Pseudomonadati</taxon>
        <taxon>Pseudomonadota</taxon>
        <taxon>Alphaproteobacteria</taxon>
        <taxon>Rhodobacterales</taxon>
        <taxon>Paracoccaceae</taxon>
        <taxon>Frigidibacter</taxon>
    </lineage>
</organism>